<dbReference type="InterPro" id="IPR007867">
    <property type="entry name" value="GMC_OxRtase_C"/>
</dbReference>
<feature type="domain" description="Glucose-methanol-choline oxidoreductase N-terminal" evidence="5">
    <location>
        <begin position="121"/>
        <end position="144"/>
    </location>
</feature>
<dbReference type="PANTHER" id="PTHR11552:SF227">
    <property type="entry name" value="GLUCOSE DEHYDROGENASE [FAD, QUINONE]-LIKE PROTEIN"/>
    <property type="match status" value="1"/>
</dbReference>
<dbReference type="OrthoDB" id="269227at2759"/>
<dbReference type="InterPro" id="IPR012132">
    <property type="entry name" value="GMC_OxRdtase"/>
</dbReference>
<dbReference type="Gene3D" id="3.30.560.10">
    <property type="entry name" value="Glucose Oxidase, domain 3"/>
    <property type="match status" value="1"/>
</dbReference>
<dbReference type="SUPFAM" id="SSF51905">
    <property type="entry name" value="FAD/NAD(P)-binding domain"/>
    <property type="match status" value="1"/>
</dbReference>
<evidence type="ECO:0000256" key="2">
    <source>
        <dbReference type="PIRSR" id="PIRSR000137-2"/>
    </source>
</evidence>
<dbReference type="PROSITE" id="PS00623">
    <property type="entry name" value="GMC_OXRED_1"/>
    <property type="match status" value="1"/>
</dbReference>
<evidence type="ECO:0000313" key="7">
    <source>
        <dbReference type="EMBL" id="CAH1395381.1"/>
    </source>
</evidence>
<dbReference type="PROSITE" id="PS00624">
    <property type="entry name" value="GMC_OXRED_2"/>
    <property type="match status" value="1"/>
</dbReference>
<gene>
    <name evidence="7" type="ORF">NEZAVI_LOCUS5674</name>
</gene>
<dbReference type="GO" id="GO:0050660">
    <property type="term" value="F:flavin adenine dinucleotide binding"/>
    <property type="evidence" value="ECO:0007669"/>
    <property type="project" value="InterPro"/>
</dbReference>
<sequence length="590" mass="65536">MMSPNIVNFFIILMASVAYYNYPSIDPNLRAINVPTPELSQQYDFIIVGAGSAGCVLANRLTEIANWTVLLLEVGGEETIISDTPLLAGTLWNSPLNWNYTTTRQPRACLVTDGLCPWPRGRVIGGSSTLNFMVYVRGNRRDYDGWAALGNPGWSYEEVLPYFRLSEDNRNPIYEMDTTYHSTGGYQTVTDLSYQTPLVSGYLAAGEEIGFEVRDINAEYQTGFMPVQGTFRNGSRCSTGKAFLRPVRNRTNLHVAEGSFVTKINLINNKAVGVTFMRNNQEINVTARKEVIISAGSINSPQLLMLSGIGPADELNRFGIPVIQNLSVGYNLQDHVGAPLFYKTNPPVAITAPSYENIDAVFEYSQPNATGPLTSPAGIETIAFLNSTYTNSSIDYPDIEIHFTSYVNYLDNNNSIWFGVGLIIHPQSRGRITLQSPDPYQHPLIDPKYFNEPQDLQILMQSLKYVSSVANSTAMQKYNSVIQDQLFTLCNNYTTYSDEFYTCVIEHYTTTIFHPVGTCKMGPSTDTEAVVNSNLQVYGIENLRVIDASIMPFVTGGNTNAPIIMIAERGADIIKAYYNQPTQIPQINYA</sequence>
<organism evidence="7 8">
    <name type="scientific">Nezara viridula</name>
    <name type="common">Southern green stink bug</name>
    <name type="synonym">Cimex viridulus</name>
    <dbReference type="NCBI Taxonomy" id="85310"/>
    <lineage>
        <taxon>Eukaryota</taxon>
        <taxon>Metazoa</taxon>
        <taxon>Ecdysozoa</taxon>
        <taxon>Arthropoda</taxon>
        <taxon>Hexapoda</taxon>
        <taxon>Insecta</taxon>
        <taxon>Pterygota</taxon>
        <taxon>Neoptera</taxon>
        <taxon>Paraneoptera</taxon>
        <taxon>Hemiptera</taxon>
        <taxon>Heteroptera</taxon>
        <taxon>Panheteroptera</taxon>
        <taxon>Pentatomomorpha</taxon>
        <taxon>Pentatomoidea</taxon>
        <taxon>Pentatomidae</taxon>
        <taxon>Pentatominae</taxon>
        <taxon>Nezara</taxon>
    </lineage>
</organism>
<evidence type="ECO:0000256" key="4">
    <source>
        <dbReference type="SAM" id="SignalP"/>
    </source>
</evidence>
<keyword evidence="2 3" id="KW-0274">FAD</keyword>
<name>A0A9P0EC01_NEZVI</name>
<dbReference type="PANTHER" id="PTHR11552">
    <property type="entry name" value="GLUCOSE-METHANOL-CHOLINE GMC OXIDOREDUCTASE"/>
    <property type="match status" value="1"/>
</dbReference>
<feature type="chain" id="PRO_5040344308" description="Glucose-methanol-choline oxidoreductase N-terminal domain-containing protein" evidence="4">
    <location>
        <begin position="19"/>
        <end position="590"/>
    </location>
</feature>
<dbReference type="PIRSF" id="PIRSF000137">
    <property type="entry name" value="Alcohol_oxidase"/>
    <property type="match status" value="1"/>
</dbReference>
<evidence type="ECO:0000256" key="1">
    <source>
        <dbReference type="ARBA" id="ARBA00010790"/>
    </source>
</evidence>
<evidence type="ECO:0000256" key="3">
    <source>
        <dbReference type="RuleBase" id="RU003968"/>
    </source>
</evidence>
<dbReference type="Proteomes" id="UP001152798">
    <property type="component" value="Chromosome 3"/>
</dbReference>
<feature type="binding site" evidence="2">
    <location>
        <begin position="131"/>
        <end position="134"/>
    </location>
    <ligand>
        <name>FAD</name>
        <dbReference type="ChEBI" id="CHEBI:57692"/>
    </ligand>
</feature>
<dbReference type="Pfam" id="PF05199">
    <property type="entry name" value="GMC_oxred_C"/>
    <property type="match status" value="1"/>
</dbReference>
<feature type="binding site" evidence="2">
    <location>
        <position position="261"/>
    </location>
    <ligand>
        <name>FAD</name>
        <dbReference type="ChEBI" id="CHEBI:57692"/>
    </ligand>
</feature>
<feature type="domain" description="Glucose-methanol-choline oxidoreductase N-terminal" evidence="6">
    <location>
        <begin position="296"/>
        <end position="310"/>
    </location>
</feature>
<comment type="cofactor">
    <cofactor evidence="2">
        <name>FAD</name>
        <dbReference type="ChEBI" id="CHEBI:57692"/>
    </cofactor>
</comment>
<keyword evidence="4" id="KW-0732">Signal</keyword>
<evidence type="ECO:0000313" key="8">
    <source>
        <dbReference type="Proteomes" id="UP001152798"/>
    </source>
</evidence>
<keyword evidence="8" id="KW-1185">Reference proteome</keyword>
<reference evidence="7" key="1">
    <citation type="submission" date="2022-01" db="EMBL/GenBank/DDBJ databases">
        <authorList>
            <person name="King R."/>
        </authorList>
    </citation>
    <scope>NUCLEOTIDE SEQUENCE</scope>
</reference>
<feature type="signal peptide" evidence="4">
    <location>
        <begin position="1"/>
        <end position="18"/>
    </location>
</feature>
<dbReference type="AlphaFoldDB" id="A0A9P0EC01"/>
<dbReference type="Pfam" id="PF00732">
    <property type="entry name" value="GMC_oxred_N"/>
    <property type="match status" value="1"/>
</dbReference>
<dbReference type="InterPro" id="IPR000172">
    <property type="entry name" value="GMC_OxRdtase_N"/>
</dbReference>
<comment type="similarity">
    <text evidence="1 3">Belongs to the GMC oxidoreductase family.</text>
</comment>
<evidence type="ECO:0000259" key="6">
    <source>
        <dbReference type="PROSITE" id="PS00624"/>
    </source>
</evidence>
<protein>
    <recommendedName>
        <fullName evidence="5 6">Glucose-methanol-choline oxidoreductase N-terminal domain-containing protein</fullName>
    </recommendedName>
</protein>
<dbReference type="GO" id="GO:0016614">
    <property type="term" value="F:oxidoreductase activity, acting on CH-OH group of donors"/>
    <property type="evidence" value="ECO:0007669"/>
    <property type="project" value="InterPro"/>
</dbReference>
<feature type="binding site" evidence="2">
    <location>
        <position position="123"/>
    </location>
    <ligand>
        <name>FAD</name>
        <dbReference type="ChEBI" id="CHEBI:57692"/>
    </ligand>
</feature>
<dbReference type="Gene3D" id="3.50.50.60">
    <property type="entry name" value="FAD/NAD(P)-binding domain"/>
    <property type="match status" value="1"/>
</dbReference>
<keyword evidence="3" id="KW-0285">Flavoprotein</keyword>
<dbReference type="InterPro" id="IPR036188">
    <property type="entry name" value="FAD/NAD-bd_sf"/>
</dbReference>
<accession>A0A9P0EC01</accession>
<dbReference type="SUPFAM" id="SSF54373">
    <property type="entry name" value="FAD-linked reductases, C-terminal domain"/>
    <property type="match status" value="1"/>
</dbReference>
<evidence type="ECO:0000259" key="5">
    <source>
        <dbReference type="PROSITE" id="PS00623"/>
    </source>
</evidence>
<dbReference type="EMBL" id="OV725079">
    <property type="protein sequence ID" value="CAH1395381.1"/>
    <property type="molecule type" value="Genomic_DNA"/>
</dbReference>
<proteinExistence type="inferred from homology"/>